<evidence type="ECO:0000313" key="3">
    <source>
        <dbReference type="Proteomes" id="UP001428290"/>
    </source>
</evidence>
<dbReference type="InterPro" id="IPR008538">
    <property type="entry name" value="Uma2"/>
</dbReference>
<organism evidence="2 3">
    <name type="scientific">Herpetosiphon gulosus</name>
    <dbReference type="NCBI Taxonomy" id="1973496"/>
    <lineage>
        <taxon>Bacteria</taxon>
        <taxon>Bacillati</taxon>
        <taxon>Chloroflexota</taxon>
        <taxon>Chloroflexia</taxon>
        <taxon>Herpetosiphonales</taxon>
        <taxon>Herpetosiphonaceae</taxon>
        <taxon>Herpetosiphon</taxon>
    </lineage>
</organism>
<dbReference type="InterPro" id="IPR011335">
    <property type="entry name" value="Restrct_endonuc-II-like"/>
</dbReference>
<dbReference type="Proteomes" id="UP001428290">
    <property type="component" value="Unassembled WGS sequence"/>
</dbReference>
<dbReference type="Gene3D" id="3.90.1570.10">
    <property type="entry name" value="tt1808, chain A"/>
    <property type="match status" value="1"/>
</dbReference>
<evidence type="ECO:0000313" key="2">
    <source>
        <dbReference type="EMBL" id="GAA5529102.1"/>
    </source>
</evidence>
<name>A0ABP9X0Y2_9CHLR</name>
<dbReference type="PANTHER" id="PTHR34107">
    <property type="entry name" value="SLL0198 PROTEIN-RELATED"/>
    <property type="match status" value="1"/>
</dbReference>
<keyword evidence="3" id="KW-1185">Reference proteome</keyword>
<evidence type="ECO:0000259" key="1">
    <source>
        <dbReference type="Pfam" id="PF05685"/>
    </source>
</evidence>
<feature type="domain" description="Putative restriction endonuclease" evidence="1">
    <location>
        <begin position="14"/>
        <end position="172"/>
    </location>
</feature>
<reference evidence="2 3" key="1">
    <citation type="submission" date="2024-02" db="EMBL/GenBank/DDBJ databases">
        <title>Herpetosiphon gulosus NBRC 112829.</title>
        <authorList>
            <person name="Ichikawa N."/>
            <person name="Katano-Makiyama Y."/>
            <person name="Hidaka K."/>
        </authorList>
    </citation>
    <scope>NUCLEOTIDE SEQUENCE [LARGE SCALE GENOMIC DNA]</scope>
    <source>
        <strain evidence="2 3">NBRC 112829</strain>
    </source>
</reference>
<protein>
    <recommendedName>
        <fullName evidence="1">Putative restriction endonuclease domain-containing protein</fullName>
    </recommendedName>
</protein>
<dbReference type="CDD" id="cd06260">
    <property type="entry name" value="DUF820-like"/>
    <property type="match status" value="1"/>
</dbReference>
<gene>
    <name evidence="2" type="ORF">Hgul01_02906</name>
</gene>
<dbReference type="EMBL" id="BAABRU010000010">
    <property type="protein sequence ID" value="GAA5529102.1"/>
    <property type="molecule type" value="Genomic_DNA"/>
</dbReference>
<dbReference type="SUPFAM" id="SSF52980">
    <property type="entry name" value="Restriction endonuclease-like"/>
    <property type="match status" value="1"/>
</dbReference>
<dbReference type="RefSeq" id="WP_345722719.1">
    <property type="nucleotide sequence ID" value="NZ_BAABRU010000010.1"/>
</dbReference>
<sequence length="178" mass="20033">MPTQQLIDLEHFLQADFQHAELVQGVVQPVSPVQLQHSLIVTKLLVSLSLWNQTQTQPGLIGTELGFILGPNTLRAADVFFINSDQLGQQQRSDGYWQGAPSLAVEVISPNERAIDVEEKINDYLAANLQLMWIIYPRLGSVHQIEPTQPRRILGLNDCLEHARILPQFIVPIRELLS</sequence>
<proteinExistence type="predicted"/>
<comment type="caution">
    <text evidence="2">The sequence shown here is derived from an EMBL/GenBank/DDBJ whole genome shotgun (WGS) entry which is preliminary data.</text>
</comment>
<accession>A0ABP9X0Y2</accession>
<dbReference type="Pfam" id="PF05685">
    <property type="entry name" value="Uma2"/>
    <property type="match status" value="1"/>
</dbReference>
<dbReference type="InterPro" id="IPR012296">
    <property type="entry name" value="Nuclease_put_TT1808"/>
</dbReference>
<dbReference type="PANTHER" id="PTHR34107:SF4">
    <property type="entry name" value="SLL1222 PROTEIN"/>
    <property type="match status" value="1"/>
</dbReference>